<dbReference type="GO" id="GO:0016491">
    <property type="term" value="F:oxidoreductase activity"/>
    <property type="evidence" value="ECO:0007669"/>
    <property type="project" value="UniProtKB-KW"/>
</dbReference>
<accession>A0A4S4L064</accession>
<evidence type="ECO:0000259" key="4">
    <source>
        <dbReference type="Pfam" id="PF05368"/>
    </source>
</evidence>
<dbReference type="InterPro" id="IPR036291">
    <property type="entry name" value="NAD(P)-bd_dom_sf"/>
</dbReference>
<evidence type="ECO:0000256" key="2">
    <source>
        <dbReference type="ARBA" id="ARBA00022857"/>
    </source>
</evidence>
<organism evidence="5 6">
    <name type="scientific">Phellinidium pouzarii</name>
    <dbReference type="NCBI Taxonomy" id="167371"/>
    <lineage>
        <taxon>Eukaryota</taxon>
        <taxon>Fungi</taxon>
        <taxon>Dikarya</taxon>
        <taxon>Basidiomycota</taxon>
        <taxon>Agaricomycotina</taxon>
        <taxon>Agaricomycetes</taxon>
        <taxon>Hymenochaetales</taxon>
        <taxon>Hymenochaetaceae</taxon>
        <taxon>Phellinidium</taxon>
    </lineage>
</organism>
<dbReference type="PANTHER" id="PTHR47706">
    <property type="entry name" value="NMRA-LIKE FAMILY PROTEIN"/>
    <property type="match status" value="1"/>
</dbReference>
<gene>
    <name evidence="5" type="ORF">EW145_g5541</name>
</gene>
<keyword evidence="2" id="KW-0521">NADP</keyword>
<dbReference type="OrthoDB" id="9974981at2759"/>
<dbReference type="InterPro" id="IPR051609">
    <property type="entry name" value="NmrA/Isoflavone_reductase-like"/>
</dbReference>
<reference evidence="5 6" key="1">
    <citation type="submission" date="2019-02" db="EMBL/GenBank/DDBJ databases">
        <title>Genome sequencing of the rare red list fungi Phellinidium pouzarii.</title>
        <authorList>
            <person name="Buettner E."/>
            <person name="Kellner H."/>
        </authorList>
    </citation>
    <scope>NUCLEOTIDE SEQUENCE [LARGE SCALE GENOMIC DNA]</scope>
    <source>
        <strain evidence="5 6">DSM 108285</strain>
    </source>
</reference>
<dbReference type="PANTHER" id="PTHR47706:SF4">
    <property type="entry name" value="NMRA-LIKE DOMAIN-CONTAINING PROTEIN"/>
    <property type="match status" value="1"/>
</dbReference>
<proteinExistence type="inferred from homology"/>
<dbReference type="InterPro" id="IPR008030">
    <property type="entry name" value="NmrA-like"/>
</dbReference>
<evidence type="ECO:0000256" key="3">
    <source>
        <dbReference type="ARBA" id="ARBA00023002"/>
    </source>
</evidence>
<sequence length="306" mass="34053">MSTQVNVLILGATGTTGSSIVDALLVSGNFNVIAAVRPSSATKSAVKALKPRGVEIRLVDFEKSSSEQLAEVLNGVDIVISTIEWTQLQLQRPLIDASKKAGVKRFIPCDWGTAGAHGIRNLHDKKLGERDYIKEIGLGYTFIDVGWWMQLTLPIIDVAKAEYPMLFDASRTIYGSGNVKNAVTDRRDIGSFVARIITDARTQDRYVFIWGEEVTQNEVFALAERISGKKFEAIHLSEDALVETYKKAEGLTRVHIEYMYSIWVLGENTVENAKKEEIGRALDARQLYPDLKPRTLEEVAVEVYSD</sequence>
<evidence type="ECO:0000313" key="5">
    <source>
        <dbReference type="EMBL" id="THH04407.1"/>
    </source>
</evidence>
<evidence type="ECO:0000256" key="1">
    <source>
        <dbReference type="ARBA" id="ARBA00005725"/>
    </source>
</evidence>
<dbReference type="AlphaFoldDB" id="A0A4S4L064"/>
<keyword evidence="6" id="KW-1185">Reference proteome</keyword>
<name>A0A4S4L064_9AGAM</name>
<comment type="caution">
    <text evidence="5">The sequence shown here is derived from an EMBL/GenBank/DDBJ whole genome shotgun (WGS) entry which is preliminary data.</text>
</comment>
<dbReference type="EMBL" id="SGPK01000347">
    <property type="protein sequence ID" value="THH04407.1"/>
    <property type="molecule type" value="Genomic_DNA"/>
</dbReference>
<dbReference type="Gene3D" id="3.90.25.10">
    <property type="entry name" value="UDP-galactose 4-epimerase, domain 1"/>
    <property type="match status" value="1"/>
</dbReference>
<keyword evidence="3" id="KW-0560">Oxidoreductase</keyword>
<dbReference type="Proteomes" id="UP000308199">
    <property type="component" value="Unassembled WGS sequence"/>
</dbReference>
<evidence type="ECO:0000313" key="6">
    <source>
        <dbReference type="Proteomes" id="UP000308199"/>
    </source>
</evidence>
<dbReference type="Pfam" id="PF05368">
    <property type="entry name" value="NmrA"/>
    <property type="match status" value="1"/>
</dbReference>
<dbReference type="InterPro" id="IPR045312">
    <property type="entry name" value="PCBER-like"/>
</dbReference>
<protein>
    <recommendedName>
        <fullName evidence="4">NmrA-like domain-containing protein</fullName>
    </recommendedName>
</protein>
<dbReference type="SUPFAM" id="SSF51735">
    <property type="entry name" value="NAD(P)-binding Rossmann-fold domains"/>
    <property type="match status" value="1"/>
</dbReference>
<dbReference type="Gene3D" id="3.40.50.720">
    <property type="entry name" value="NAD(P)-binding Rossmann-like Domain"/>
    <property type="match status" value="1"/>
</dbReference>
<dbReference type="CDD" id="cd05259">
    <property type="entry name" value="PCBER_SDR_a"/>
    <property type="match status" value="1"/>
</dbReference>
<comment type="similarity">
    <text evidence="1">Belongs to the NmrA-type oxidoreductase family. Isoflavone reductase subfamily.</text>
</comment>
<feature type="domain" description="NmrA-like" evidence="4">
    <location>
        <begin position="6"/>
        <end position="298"/>
    </location>
</feature>